<protein>
    <submittedName>
        <fullName evidence="1">Uncharacterized protein</fullName>
    </submittedName>
</protein>
<accession>A0ACC0UKW5</accession>
<dbReference type="Proteomes" id="UP001207468">
    <property type="component" value="Unassembled WGS sequence"/>
</dbReference>
<keyword evidence="2" id="KW-1185">Reference proteome</keyword>
<organism evidence="1 2">
    <name type="scientific">Russula earlei</name>
    <dbReference type="NCBI Taxonomy" id="71964"/>
    <lineage>
        <taxon>Eukaryota</taxon>
        <taxon>Fungi</taxon>
        <taxon>Dikarya</taxon>
        <taxon>Basidiomycota</taxon>
        <taxon>Agaricomycotina</taxon>
        <taxon>Agaricomycetes</taxon>
        <taxon>Russulales</taxon>
        <taxon>Russulaceae</taxon>
        <taxon>Russula</taxon>
    </lineage>
</organism>
<evidence type="ECO:0000313" key="2">
    <source>
        <dbReference type="Proteomes" id="UP001207468"/>
    </source>
</evidence>
<evidence type="ECO:0000313" key="1">
    <source>
        <dbReference type="EMBL" id="KAI9512230.1"/>
    </source>
</evidence>
<reference evidence="1" key="1">
    <citation type="submission" date="2021-03" db="EMBL/GenBank/DDBJ databases">
        <title>Evolutionary priming and transition to the ectomycorrhizal habit in an iconic lineage of mushroom-forming fungi: is preadaptation a requirement?</title>
        <authorList>
            <consortium name="DOE Joint Genome Institute"/>
            <person name="Looney B.P."/>
            <person name="Miyauchi S."/>
            <person name="Morin E."/>
            <person name="Drula E."/>
            <person name="Courty P.E."/>
            <person name="Chicoki N."/>
            <person name="Fauchery L."/>
            <person name="Kohler A."/>
            <person name="Kuo A."/>
            <person name="LaButti K."/>
            <person name="Pangilinan J."/>
            <person name="Lipzen A."/>
            <person name="Riley R."/>
            <person name="Andreopoulos W."/>
            <person name="He G."/>
            <person name="Johnson J."/>
            <person name="Barry K.W."/>
            <person name="Grigoriev I.V."/>
            <person name="Nagy L."/>
            <person name="Hibbett D."/>
            <person name="Henrissat B."/>
            <person name="Matheny P.B."/>
            <person name="Labbe J."/>
            <person name="Martin A.F."/>
        </authorList>
    </citation>
    <scope>NUCLEOTIDE SEQUENCE</scope>
    <source>
        <strain evidence="1">BPL698</strain>
    </source>
</reference>
<name>A0ACC0UKW5_9AGAM</name>
<dbReference type="EMBL" id="JAGFNK010000011">
    <property type="protein sequence ID" value="KAI9512230.1"/>
    <property type="molecule type" value="Genomic_DNA"/>
</dbReference>
<sequence>MPFFPRNRYYLRVSSTSILPLYVYLDSQHVDWMSDRVLREVVADLRPKIIPKLRAESGAYVGPGPVPANMKKGTVDVHRGDTYQFAYFLRETDPHSVLIKTRNFVLDTDPPLPTSGGSAERQPGKRDAVCAKGSRPTTSPSRKKRRQARGGKAAAGNGEEESYHSSDSEHFYSDELRADDDGDVEMAEGLDTSATKGTRRAAETTSRVDVVKVEGDEENFSQTRRAFSTTTESSHVEGTSTSITIPIEVDDYEPKPKLTLELKYRTFSNFNRCLCVVVEPWPPRRSDSRAPSLVPSVASRSSSVAPTTSEGSTSRGQRAKTPLFLPDVDVDDELTSPSHSRFRTLPPVPLFDDPPVSRDAECIEEWGDNAALMQFSQMLNATGRAGGADVEEEDEFDGATLFADAEEAKEL</sequence>
<gene>
    <name evidence="1" type="ORF">F5148DRAFT_57267</name>
</gene>
<proteinExistence type="predicted"/>
<comment type="caution">
    <text evidence="1">The sequence shown here is derived from an EMBL/GenBank/DDBJ whole genome shotgun (WGS) entry which is preliminary data.</text>
</comment>